<organism evidence="17 18">
    <name type="scientific">Brassica oleracea var. oleracea</name>
    <dbReference type="NCBI Taxonomy" id="109376"/>
    <lineage>
        <taxon>Eukaryota</taxon>
        <taxon>Viridiplantae</taxon>
        <taxon>Streptophyta</taxon>
        <taxon>Embryophyta</taxon>
        <taxon>Tracheophyta</taxon>
        <taxon>Spermatophyta</taxon>
        <taxon>Magnoliopsida</taxon>
        <taxon>eudicotyledons</taxon>
        <taxon>Gunneridae</taxon>
        <taxon>Pentapetalae</taxon>
        <taxon>rosids</taxon>
        <taxon>malvids</taxon>
        <taxon>Brassicales</taxon>
        <taxon>Brassicaceae</taxon>
        <taxon>Brassiceae</taxon>
        <taxon>Brassica</taxon>
    </lineage>
</organism>
<evidence type="ECO:0000256" key="13">
    <source>
        <dbReference type="ARBA" id="ARBA00024209"/>
    </source>
</evidence>
<evidence type="ECO:0000256" key="11">
    <source>
        <dbReference type="ARBA" id="ARBA00022989"/>
    </source>
</evidence>
<comment type="pathway">
    <text evidence="3">Protein modification; protein ubiquitination.</text>
</comment>
<protein>
    <recommendedName>
        <fullName evidence="4">RING-type E3 ubiquitin transferase</fullName>
        <ecNumber evidence="4">2.3.2.27</ecNumber>
    </recommendedName>
</protein>
<dbReference type="SUPFAM" id="SSF57850">
    <property type="entry name" value="RING/U-box"/>
    <property type="match status" value="1"/>
</dbReference>
<dbReference type="FunFam" id="3.30.40.10:FF:000187">
    <property type="entry name" value="E3 ubiquitin-protein ligase ATL6"/>
    <property type="match status" value="1"/>
</dbReference>
<dbReference type="InterPro" id="IPR053238">
    <property type="entry name" value="RING-H2_zinc_finger"/>
</dbReference>
<keyword evidence="9" id="KW-0833">Ubl conjugation pathway</keyword>
<dbReference type="eggNOG" id="KOG0800">
    <property type="taxonomic scope" value="Eukaryota"/>
</dbReference>
<dbReference type="InterPro" id="IPR001841">
    <property type="entry name" value="Znf_RING"/>
</dbReference>
<keyword evidence="7" id="KW-0479">Metal-binding</keyword>
<comment type="similarity">
    <text evidence="13">Belongs to the RING-type zinc finger family. ATL subfamily.</text>
</comment>
<evidence type="ECO:0000256" key="12">
    <source>
        <dbReference type="ARBA" id="ARBA00023136"/>
    </source>
</evidence>
<feature type="transmembrane region" description="Helical" evidence="15">
    <location>
        <begin position="12"/>
        <end position="30"/>
    </location>
</feature>
<dbReference type="Gramene" id="Bo3g058810.1">
    <property type="protein sequence ID" value="Bo3g058810.1"/>
    <property type="gene ID" value="Bo3g058810"/>
</dbReference>
<dbReference type="EC" id="2.3.2.27" evidence="4"/>
<evidence type="ECO:0000259" key="16">
    <source>
        <dbReference type="PROSITE" id="PS50089"/>
    </source>
</evidence>
<evidence type="ECO:0000256" key="15">
    <source>
        <dbReference type="SAM" id="Phobius"/>
    </source>
</evidence>
<keyword evidence="18" id="KW-1185">Reference proteome</keyword>
<evidence type="ECO:0000256" key="9">
    <source>
        <dbReference type="ARBA" id="ARBA00022786"/>
    </source>
</evidence>
<accession>A0A0D3B9R7</accession>
<keyword evidence="12 15" id="KW-0472">Membrane</keyword>
<feature type="transmembrane region" description="Helical" evidence="15">
    <location>
        <begin position="459"/>
        <end position="482"/>
    </location>
</feature>
<dbReference type="EnsemblPlants" id="Bo3g058810.1">
    <property type="protein sequence ID" value="Bo3g058810.1"/>
    <property type="gene ID" value="Bo3g058810"/>
</dbReference>
<sequence>MRRSDHATPAFPGVLPIVFLLILSVAELVAGQGQPDPRDERYNYGNLSPAMAVIVVILIAVLFFMGFFSIYFRHCSGAPDAGVSPAGGGRTRGNVTAAARGLDVSVVETFPTFVYSEVKTQKLGKGELECAICLNEFEDDETLRLLPKCDHVFHPHCIGAWLEAHVTCPVCRTNLAEQVAVEPDLELRDVVVDPEPVVASPVPEQSVTNEVDSRRLPGVPVDVKRVKFSRSHTTGHSVVQPGECTERFTLRLPEEVRKRMVENWKLNRSDSLTRGGSSRRGKPIDRSRAWSDRWLFRKTPSFLWRSRDDGSIRLGATGSVRGNAVVNSTGDSVRSDRWALLRNGSFLWRNSSVHVRRGGGVNKDGEGTSVKSTGTGGSTNGSMRSLFALAGFENRRSEVEIGSGAVVVGLLRVSVFLPDYLGGGVSLVLKLFSGARWQVGSEVGCGLSSNKRIRFPKRLGVRVVLRQVWMVFSLMPVVRFFSVVSGYKPSSLERMVVFLWLSFVMFFIGRSFRFQWVKCQWCEVVLSLDMQRTGSSGLLGKGLWSLCSTAGGLGVVDRQTCIFIGCSGWNLRFLWLL</sequence>
<keyword evidence="6 15" id="KW-0812">Transmembrane</keyword>
<comment type="subcellular location">
    <subcellularLocation>
        <location evidence="2">Membrane</location>
        <topology evidence="2">Single-pass membrane protein</topology>
    </subcellularLocation>
</comment>
<comment type="catalytic activity">
    <reaction evidence="1">
        <text>S-ubiquitinyl-[E2 ubiquitin-conjugating enzyme]-L-cysteine + [acceptor protein]-L-lysine = [E2 ubiquitin-conjugating enzyme]-L-cysteine + N(6)-ubiquitinyl-[acceptor protein]-L-lysine.</text>
        <dbReference type="EC" id="2.3.2.27"/>
    </reaction>
</comment>
<dbReference type="AlphaFoldDB" id="A0A0D3B9R7"/>
<dbReference type="GO" id="GO:0061630">
    <property type="term" value="F:ubiquitin protein ligase activity"/>
    <property type="evidence" value="ECO:0007669"/>
    <property type="project" value="UniProtKB-EC"/>
</dbReference>
<dbReference type="STRING" id="109376.A0A0D3B9R7"/>
<dbReference type="GO" id="GO:0008270">
    <property type="term" value="F:zinc ion binding"/>
    <property type="evidence" value="ECO:0007669"/>
    <property type="project" value="UniProtKB-KW"/>
</dbReference>
<reference evidence="17 18" key="1">
    <citation type="journal article" date="2014" name="Genome Biol.">
        <title>Transcriptome and methylome profiling reveals relics of genome dominance in the mesopolyploid Brassica oleracea.</title>
        <authorList>
            <person name="Parkin I.A."/>
            <person name="Koh C."/>
            <person name="Tang H."/>
            <person name="Robinson S.J."/>
            <person name="Kagale S."/>
            <person name="Clarke W.E."/>
            <person name="Town C.D."/>
            <person name="Nixon J."/>
            <person name="Krishnakumar V."/>
            <person name="Bidwell S.L."/>
            <person name="Denoeud F."/>
            <person name="Belcram H."/>
            <person name="Links M.G."/>
            <person name="Just J."/>
            <person name="Clarke C."/>
            <person name="Bender T."/>
            <person name="Huebert T."/>
            <person name="Mason A.S."/>
            <person name="Pires J.C."/>
            <person name="Barker G."/>
            <person name="Moore J."/>
            <person name="Walley P.G."/>
            <person name="Manoli S."/>
            <person name="Batley J."/>
            <person name="Edwards D."/>
            <person name="Nelson M.N."/>
            <person name="Wang X."/>
            <person name="Paterson A.H."/>
            <person name="King G."/>
            <person name="Bancroft I."/>
            <person name="Chalhoub B."/>
            <person name="Sharpe A.G."/>
        </authorList>
    </citation>
    <scope>NUCLEOTIDE SEQUENCE</scope>
    <source>
        <strain evidence="17 18">cv. TO1000</strain>
    </source>
</reference>
<dbReference type="HOGENOM" id="CLU_472806_0_0_1"/>
<keyword evidence="5" id="KW-0808">Transferase</keyword>
<evidence type="ECO:0000313" key="17">
    <source>
        <dbReference type="EnsemblPlants" id="Bo3g058810.1"/>
    </source>
</evidence>
<reference evidence="17" key="2">
    <citation type="submission" date="2015-03" db="UniProtKB">
        <authorList>
            <consortium name="EnsemblPlants"/>
        </authorList>
    </citation>
    <scope>IDENTIFICATION</scope>
</reference>
<dbReference type="PANTHER" id="PTHR14155:SF263">
    <property type="entry name" value="E3 UBIQUITIN-PROTEIN LIGASE ATL6"/>
    <property type="match status" value="1"/>
</dbReference>
<dbReference type="CDD" id="cd16461">
    <property type="entry name" value="RING-H2_EL5-like"/>
    <property type="match status" value="1"/>
</dbReference>
<feature type="domain" description="RING-type" evidence="16">
    <location>
        <begin position="130"/>
        <end position="172"/>
    </location>
</feature>
<feature type="transmembrane region" description="Helical" evidence="15">
    <location>
        <begin position="50"/>
        <end position="72"/>
    </location>
</feature>
<evidence type="ECO:0000256" key="2">
    <source>
        <dbReference type="ARBA" id="ARBA00004167"/>
    </source>
</evidence>
<evidence type="ECO:0000256" key="5">
    <source>
        <dbReference type="ARBA" id="ARBA00022679"/>
    </source>
</evidence>
<name>A0A0D3B9R7_BRAOL</name>
<evidence type="ECO:0000256" key="14">
    <source>
        <dbReference type="PROSITE-ProRule" id="PRU00175"/>
    </source>
</evidence>
<keyword evidence="10" id="KW-0862">Zinc</keyword>
<evidence type="ECO:0000256" key="6">
    <source>
        <dbReference type="ARBA" id="ARBA00022692"/>
    </source>
</evidence>
<dbReference type="InterPro" id="IPR013083">
    <property type="entry name" value="Znf_RING/FYVE/PHD"/>
</dbReference>
<dbReference type="Gene3D" id="3.30.40.10">
    <property type="entry name" value="Zinc/RING finger domain, C3HC4 (zinc finger)"/>
    <property type="match status" value="1"/>
</dbReference>
<evidence type="ECO:0000256" key="8">
    <source>
        <dbReference type="ARBA" id="ARBA00022771"/>
    </source>
</evidence>
<dbReference type="Proteomes" id="UP000032141">
    <property type="component" value="Chromosome C3"/>
</dbReference>
<feature type="transmembrane region" description="Helical" evidence="15">
    <location>
        <begin position="494"/>
        <end position="512"/>
    </location>
</feature>
<dbReference type="SMART" id="SM00184">
    <property type="entry name" value="RING"/>
    <property type="match status" value="1"/>
</dbReference>
<dbReference type="OMA" id="RIMANWK"/>
<evidence type="ECO:0000256" key="1">
    <source>
        <dbReference type="ARBA" id="ARBA00000900"/>
    </source>
</evidence>
<evidence type="ECO:0000256" key="3">
    <source>
        <dbReference type="ARBA" id="ARBA00004906"/>
    </source>
</evidence>
<dbReference type="PANTHER" id="PTHR14155">
    <property type="entry name" value="RING FINGER DOMAIN-CONTAINING"/>
    <property type="match status" value="1"/>
</dbReference>
<evidence type="ECO:0000256" key="4">
    <source>
        <dbReference type="ARBA" id="ARBA00012483"/>
    </source>
</evidence>
<dbReference type="PROSITE" id="PS50089">
    <property type="entry name" value="ZF_RING_2"/>
    <property type="match status" value="1"/>
</dbReference>
<keyword evidence="8 14" id="KW-0863">Zinc-finger</keyword>
<proteinExistence type="inferred from homology"/>
<dbReference type="GO" id="GO:0016020">
    <property type="term" value="C:membrane"/>
    <property type="evidence" value="ECO:0007669"/>
    <property type="project" value="UniProtKB-SubCell"/>
</dbReference>
<evidence type="ECO:0000313" key="18">
    <source>
        <dbReference type="Proteomes" id="UP000032141"/>
    </source>
</evidence>
<evidence type="ECO:0000256" key="10">
    <source>
        <dbReference type="ARBA" id="ARBA00022833"/>
    </source>
</evidence>
<evidence type="ECO:0000256" key="7">
    <source>
        <dbReference type="ARBA" id="ARBA00022723"/>
    </source>
</evidence>
<keyword evidence="11 15" id="KW-1133">Transmembrane helix</keyword>
<dbReference type="Pfam" id="PF13639">
    <property type="entry name" value="zf-RING_2"/>
    <property type="match status" value="1"/>
</dbReference>